<dbReference type="Proteomes" id="UP000824596">
    <property type="component" value="Unassembled WGS sequence"/>
</dbReference>
<reference evidence="2" key="1">
    <citation type="submission" date="2021-09" db="EMBL/GenBank/DDBJ databases">
        <title>A high-quality genome of the endoparasitic fungus Hirsutella rhossiliensis with a comparison of Hirsutella genomes reveals transposable elements contributing to genome size variation.</title>
        <authorList>
            <person name="Lin R."/>
            <person name="Jiao Y."/>
            <person name="Sun X."/>
            <person name="Ling J."/>
            <person name="Xie B."/>
            <person name="Cheng X."/>
        </authorList>
    </citation>
    <scope>NUCLEOTIDE SEQUENCE</scope>
    <source>
        <strain evidence="2">HR02</strain>
    </source>
</reference>
<gene>
    <name evidence="2" type="ORF">HRG_11307</name>
</gene>
<protein>
    <submittedName>
        <fullName evidence="2">Uncharacterized protein</fullName>
    </submittedName>
</protein>
<proteinExistence type="predicted"/>
<accession>A0A9P8MM05</accession>
<name>A0A9P8MM05_9HYPO</name>
<dbReference type="GeneID" id="68360435"/>
<evidence type="ECO:0000313" key="2">
    <source>
        <dbReference type="EMBL" id="KAH0957525.1"/>
    </source>
</evidence>
<evidence type="ECO:0000256" key="1">
    <source>
        <dbReference type="SAM" id="MobiDB-lite"/>
    </source>
</evidence>
<dbReference type="AlphaFoldDB" id="A0A9P8MM05"/>
<dbReference type="RefSeq" id="XP_044715039.1">
    <property type="nucleotide sequence ID" value="XM_044869777.1"/>
</dbReference>
<comment type="caution">
    <text evidence="2">The sequence shown here is derived from an EMBL/GenBank/DDBJ whole genome shotgun (WGS) entry which is preliminary data.</text>
</comment>
<sequence>MSTDSASTTQEDESPLDTKSVSCGQTGHLRALDRLLRPASPTSEIWDTETQYNGAGRRDEQAQGEIAESPTAEAHPVLAPSHLHDSSSCSDGKENRPPGLVFQVAVSDTCHRVEANGSIDSGQDEQIELKFGFPLRKPVQITLRMHGFDRLSKDGKLLGKGTRGSALRNFEGAGDRPWKSVEFEYLYQP</sequence>
<feature type="region of interest" description="Disordered" evidence="1">
    <location>
        <begin position="1"/>
        <end position="96"/>
    </location>
</feature>
<dbReference type="EMBL" id="JAIZPD010000020">
    <property type="protein sequence ID" value="KAH0957525.1"/>
    <property type="molecule type" value="Genomic_DNA"/>
</dbReference>
<organism evidence="2 3">
    <name type="scientific">Hirsutella rhossiliensis</name>
    <dbReference type="NCBI Taxonomy" id="111463"/>
    <lineage>
        <taxon>Eukaryota</taxon>
        <taxon>Fungi</taxon>
        <taxon>Dikarya</taxon>
        <taxon>Ascomycota</taxon>
        <taxon>Pezizomycotina</taxon>
        <taxon>Sordariomycetes</taxon>
        <taxon>Hypocreomycetidae</taxon>
        <taxon>Hypocreales</taxon>
        <taxon>Ophiocordycipitaceae</taxon>
        <taxon>Hirsutella</taxon>
    </lineage>
</organism>
<keyword evidence="3" id="KW-1185">Reference proteome</keyword>
<feature type="compositionally biased region" description="Polar residues" evidence="1">
    <location>
        <begin position="40"/>
        <end position="53"/>
    </location>
</feature>
<evidence type="ECO:0000313" key="3">
    <source>
        <dbReference type="Proteomes" id="UP000824596"/>
    </source>
</evidence>